<evidence type="ECO:0000256" key="3">
    <source>
        <dbReference type="ARBA" id="ARBA00022801"/>
    </source>
</evidence>
<dbReference type="RefSeq" id="WP_013426259.1">
    <property type="nucleotide sequence ID" value="NC_014666.1"/>
</dbReference>
<dbReference type="AlphaFoldDB" id="E3J5Q4"/>
<dbReference type="InterPro" id="IPR051601">
    <property type="entry name" value="Serine_prot/Carboxylest_S33"/>
</dbReference>
<dbReference type="Pfam" id="PF00561">
    <property type="entry name" value="Abhydrolase_1"/>
    <property type="match status" value="1"/>
</dbReference>
<comment type="similarity">
    <text evidence="1">Belongs to the peptidase S33 family.</text>
</comment>
<dbReference type="Proteomes" id="UP000002484">
    <property type="component" value="Chromosome"/>
</dbReference>
<gene>
    <name evidence="8" type="ordered locus">FraEuI1c_5152</name>
</gene>
<dbReference type="Pfam" id="PF08386">
    <property type="entry name" value="Abhydrolase_4"/>
    <property type="match status" value="1"/>
</dbReference>
<dbReference type="HOGENOM" id="CLU_013364_3_1_11"/>
<keyword evidence="2" id="KW-0732">Signal</keyword>
<keyword evidence="5" id="KW-1133">Transmembrane helix</keyword>
<dbReference type="PANTHER" id="PTHR43248:SF29">
    <property type="entry name" value="TRIPEPTIDYL AMINOPEPTIDASE"/>
    <property type="match status" value="1"/>
</dbReference>
<name>E3J5Q4_PSEI1</name>
<dbReference type="KEGG" id="fri:FraEuI1c_5152"/>
<dbReference type="SUPFAM" id="SSF53474">
    <property type="entry name" value="alpha/beta-Hydrolases"/>
    <property type="match status" value="1"/>
</dbReference>
<protein>
    <submittedName>
        <fullName evidence="8">TAP domain protein</fullName>
    </submittedName>
</protein>
<dbReference type="Gene3D" id="3.40.50.1820">
    <property type="entry name" value="alpha/beta hydrolase"/>
    <property type="match status" value="1"/>
</dbReference>
<dbReference type="eggNOG" id="COG0596">
    <property type="taxonomic scope" value="Bacteria"/>
</dbReference>
<sequence length="546" mass="56576">MNQPRRNQDGGPNGSGASGPGAGGPGAGGMRRRLPGRPRAWAAALVIAVAGAAGPVPAAGAAEPSTGVGRLSAWRACGDGVQCATLPVPLDYANPAAGTISLAVVRRPAREPARRIGSLVYLEGGPGVSGVNSIKTYPQLFDTVVGDRFDIVGFDQRGVGASAPVRCLTDAQKATELTDVLVGVPARRAVPGSTEGSVPAGFGGTAASDRGVAEGCERWSGRMLPYLSTEAAARDVDVLRAALGDRRLTAYGASYGSELGATYAALFPTHLRALVLDAVVDPRMSTTDPFAETLLQAKAFDAALSAFLTACARDTTCPFGDGDPFGHYDRLVARIAKHPIYAQGKDVDTTRPVDSGVLTSAVLQLLYSQQQWPILALALGLADTANDGSVLLSLADQQSGRRPDGSYDNSFDANTAINCADQSYPTDLAAYRRFAARLAVAAPRIGYTLALGGLTCAFWKVRAASRYTGPFLAKGAPPILLVGTTGDPATPYPEARSLASQLSSGVLLTWRSYTHGAYEGPSTCVHDAVDDYLVNLVVPKPGTVCS</sequence>
<dbReference type="InterPro" id="IPR000073">
    <property type="entry name" value="AB_hydrolase_1"/>
</dbReference>
<evidence type="ECO:0000256" key="1">
    <source>
        <dbReference type="ARBA" id="ARBA00010088"/>
    </source>
</evidence>
<evidence type="ECO:0000313" key="9">
    <source>
        <dbReference type="Proteomes" id="UP000002484"/>
    </source>
</evidence>
<feature type="region of interest" description="Disordered" evidence="4">
    <location>
        <begin position="1"/>
        <end position="34"/>
    </location>
</feature>
<reference evidence="8 9" key="1">
    <citation type="submission" date="2010-10" db="EMBL/GenBank/DDBJ databases">
        <title>Complete sequence of Frankia sp. EuI1c.</title>
        <authorList>
            <consortium name="US DOE Joint Genome Institute"/>
            <person name="Lucas S."/>
            <person name="Copeland A."/>
            <person name="Lapidus A."/>
            <person name="Cheng J.-F."/>
            <person name="Bruce D."/>
            <person name="Goodwin L."/>
            <person name="Pitluck S."/>
            <person name="Chertkov O."/>
            <person name="Detter J.C."/>
            <person name="Han C."/>
            <person name="Tapia R."/>
            <person name="Land M."/>
            <person name="Hauser L."/>
            <person name="Jeffries C."/>
            <person name="Kyrpides N."/>
            <person name="Ivanova N."/>
            <person name="Mikhailova N."/>
            <person name="Beauchemin N."/>
            <person name="Sen A."/>
            <person name="Sur S.A."/>
            <person name="Gtari M."/>
            <person name="Wall L."/>
            <person name="Tisa L."/>
            <person name="Woyke T."/>
        </authorList>
    </citation>
    <scope>NUCLEOTIDE SEQUENCE [LARGE SCALE GENOMIC DNA]</scope>
    <source>
        <strain evidence="9">DSM 45817 / CECT 9037 / EuI1c</strain>
    </source>
</reference>
<evidence type="ECO:0000256" key="5">
    <source>
        <dbReference type="SAM" id="Phobius"/>
    </source>
</evidence>
<dbReference type="InterPro" id="IPR029058">
    <property type="entry name" value="AB_hydrolase_fold"/>
</dbReference>
<feature type="domain" description="Peptidase S33 tripeptidyl aminopeptidase-like C-terminal" evidence="7">
    <location>
        <begin position="445"/>
        <end position="545"/>
    </location>
</feature>
<proteinExistence type="inferred from homology"/>
<feature type="domain" description="AB hydrolase-1" evidence="6">
    <location>
        <begin position="119"/>
        <end position="319"/>
    </location>
</feature>
<dbReference type="InterPro" id="IPR013595">
    <property type="entry name" value="Pept_S33_TAP-like_C"/>
</dbReference>
<dbReference type="EMBL" id="CP002299">
    <property type="protein sequence ID" value="ADP83141.1"/>
    <property type="molecule type" value="Genomic_DNA"/>
</dbReference>
<keyword evidence="5" id="KW-0472">Membrane</keyword>
<feature type="compositionally biased region" description="Gly residues" evidence="4">
    <location>
        <begin position="11"/>
        <end position="29"/>
    </location>
</feature>
<keyword evidence="3" id="KW-0378">Hydrolase</keyword>
<dbReference type="PANTHER" id="PTHR43248">
    <property type="entry name" value="2-SUCCINYL-6-HYDROXY-2,4-CYCLOHEXADIENE-1-CARBOXYLATE SYNTHASE"/>
    <property type="match status" value="1"/>
</dbReference>
<keyword evidence="9" id="KW-1185">Reference proteome</keyword>
<evidence type="ECO:0000313" key="8">
    <source>
        <dbReference type="EMBL" id="ADP83141.1"/>
    </source>
</evidence>
<feature type="transmembrane region" description="Helical" evidence="5">
    <location>
        <begin position="40"/>
        <end position="62"/>
    </location>
</feature>
<evidence type="ECO:0000256" key="4">
    <source>
        <dbReference type="SAM" id="MobiDB-lite"/>
    </source>
</evidence>
<organism evidence="8 9">
    <name type="scientific">Pseudofrankia inefficax (strain DSM 45817 / CECT 9037 / DDB 130130 / EuI1c)</name>
    <name type="common">Frankia inefficax</name>
    <dbReference type="NCBI Taxonomy" id="298654"/>
    <lineage>
        <taxon>Bacteria</taxon>
        <taxon>Bacillati</taxon>
        <taxon>Actinomycetota</taxon>
        <taxon>Actinomycetes</taxon>
        <taxon>Frankiales</taxon>
        <taxon>Frankiaceae</taxon>
        <taxon>Pseudofrankia</taxon>
    </lineage>
</organism>
<evidence type="ECO:0000259" key="6">
    <source>
        <dbReference type="Pfam" id="PF00561"/>
    </source>
</evidence>
<dbReference type="InParanoid" id="E3J5Q4"/>
<accession>E3J5Q4</accession>
<dbReference type="GO" id="GO:0016787">
    <property type="term" value="F:hydrolase activity"/>
    <property type="evidence" value="ECO:0007669"/>
    <property type="project" value="UniProtKB-KW"/>
</dbReference>
<evidence type="ECO:0000256" key="2">
    <source>
        <dbReference type="ARBA" id="ARBA00022729"/>
    </source>
</evidence>
<dbReference type="STRING" id="298654.FraEuI1c_5152"/>
<keyword evidence="5" id="KW-0812">Transmembrane</keyword>
<evidence type="ECO:0000259" key="7">
    <source>
        <dbReference type="Pfam" id="PF08386"/>
    </source>
</evidence>